<dbReference type="AlphaFoldDB" id="K7U8Q3"/>
<dbReference type="eggNOG" id="ENOG502R7EW">
    <property type="taxonomic scope" value="Eukaryota"/>
</dbReference>
<evidence type="ECO:0000313" key="2">
    <source>
        <dbReference type="EMBL" id="AQK58610.1"/>
    </source>
</evidence>
<name>K7U8Q3_MAIZE</name>
<sequence>MPARPAGTARTTFTGRRTTKAPSATPTTLLQPYRSRSPTTPPAEAMDHRRLLGTDDDVVGRAGKSASIRPASDPAPPRSLVHSASAAAKGSPPASSAGIGFPQARRRRACCWWRALEVSGTRSGGGSGRGVGAEEAAPAPPRKRALGMPGWCSQEKGTARPRGDGDGEDAAEDSVERDDEDDDDDEKVRWRRWVDDGEDEAVVVGVCVCGAGA</sequence>
<feature type="compositionally biased region" description="Low complexity" evidence="1">
    <location>
        <begin position="1"/>
        <end position="22"/>
    </location>
</feature>
<reference evidence="2" key="1">
    <citation type="submission" date="2015-12" db="EMBL/GenBank/DDBJ databases">
        <title>Update maize B73 reference genome by single molecule sequencing technologies.</title>
        <authorList>
            <consortium name="Maize Genome Sequencing Project"/>
            <person name="Ware D."/>
        </authorList>
    </citation>
    <scope>NUCLEOTIDE SEQUENCE</scope>
    <source>
        <tissue evidence="2">Seedling</tissue>
    </source>
</reference>
<feature type="region of interest" description="Disordered" evidence="1">
    <location>
        <begin position="1"/>
        <end position="101"/>
    </location>
</feature>
<feature type="region of interest" description="Disordered" evidence="1">
    <location>
        <begin position="120"/>
        <end position="188"/>
    </location>
</feature>
<feature type="compositionally biased region" description="Low complexity" evidence="1">
    <location>
        <begin position="83"/>
        <end position="98"/>
    </location>
</feature>
<evidence type="ECO:0000256" key="1">
    <source>
        <dbReference type="SAM" id="MobiDB-lite"/>
    </source>
</evidence>
<dbReference type="STRING" id="4577.K7U8Q3"/>
<protein>
    <submittedName>
        <fullName evidence="2">Uncharacterized protein</fullName>
    </submittedName>
</protein>
<gene>
    <name evidence="2" type="ORF">ZEAMMB73_Zm00001d053047</name>
</gene>
<dbReference type="PaxDb" id="4577-GRMZM2G312146_P01"/>
<organism evidence="2">
    <name type="scientific">Zea mays</name>
    <name type="common">Maize</name>
    <dbReference type="NCBI Taxonomy" id="4577"/>
    <lineage>
        <taxon>Eukaryota</taxon>
        <taxon>Viridiplantae</taxon>
        <taxon>Streptophyta</taxon>
        <taxon>Embryophyta</taxon>
        <taxon>Tracheophyta</taxon>
        <taxon>Spermatophyta</taxon>
        <taxon>Magnoliopsida</taxon>
        <taxon>Liliopsida</taxon>
        <taxon>Poales</taxon>
        <taxon>Poaceae</taxon>
        <taxon>PACMAD clade</taxon>
        <taxon>Panicoideae</taxon>
        <taxon>Andropogonodae</taxon>
        <taxon>Andropogoneae</taxon>
        <taxon>Tripsacinae</taxon>
        <taxon>Zea</taxon>
    </lineage>
</organism>
<proteinExistence type="predicted"/>
<dbReference type="FunCoup" id="K7U8Q3">
    <property type="interactions" value="473"/>
</dbReference>
<dbReference type="HOGENOM" id="CLU_080579_0_0_1"/>
<accession>K7U8Q3</accession>
<dbReference type="OMA" id="GWCSHEN"/>
<feature type="compositionally biased region" description="Polar residues" evidence="1">
    <location>
        <begin position="24"/>
        <end position="38"/>
    </location>
</feature>
<dbReference type="InParanoid" id="K7U8Q3"/>
<dbReference type="EMBL" id="CM000780">
    <property type="protein sequence ID" value="AQK58610.1"/>
    <property type="molecule type" value="Genomic_DNA"/>
</dbReference>
<feature type="compositionally biased region" description="Gly residues" evidence="1">
    <location>
        <begin position="122"/>
        <end position="131"/>
    </location>
</feature>
<feature type="compositionally biased region" description="Acidic residues" evidence="1">
    <location>
        <begin position="166"/>
        <end position="185"/>
    </location>
</feature>